<dbReference type="EMBL" id="DWUX01000204">
    <property type="protein sequence ID" value="HJD40648.1"/>
    <property type="molecule type" value="Genomic_DNA"/>
</dbReference>
<evidence type="ECO:0000256" key="1">
    <source>
        <dbReference type="ARBA" id="ARBA00000971"/>
    </source>
</evidence>
<dbReference type="NCBIfam" id="TIGR00115">
    <property type="entry name" value="tig"/>
    <property type="match status" value="1"/>
</dbReference>
<dbReference type="EC" id="5.2.1.8" evidence="10"/>
<feature type="domain" description="PPIase FKBP-type" evidence="13">
    <location>
        <begin position="110"/>
        <end position="190"/>
    </location>
</feature>
<evidence type="ECO:0000256" key="2">
    <source>
        <dbReference type="ARBA" id="ARBA00004496"/>
    </source>
</evidence>
<dbReference type="Pfam" id="PF05698">
    <property type="entry name" value="Trigger_C"/>
    <property type="match status" value="1"/>
</dbReference>
<evidence type="ECO:0000256" key="9">
    <source>
        <dbReference type="ARBA" id="ARBA00024849"/>
    </source>
</evidence>
<evidence type="ECO:0000313" key="15">
    <source>
        <dbReference type="Proteomes" id="UP000823850"/>
    </source>
</evidence>
<name>A0A9D2R8X8_9FIRM</name>
<dbReference type="AlphaFoldDB" id="A0A9D2R8X8"/>
<comment type="caution">
    <text evidence="14">The sequence shown here is derived from an EMBL/GenBank/DDBJ whole genome shotgun (WGS) entry which is preliminary data.</text>
</comment>
<evidence type="ECO:0000313" key="14">
    <source>
        <dbReference type="EMBL" id="HJD40648.1"/>
    </source>
</evidence>
<gene>
    <name evidence="14" type="primary">tig</name>
    <name evidence="14" type="ORF">H9913_11535</name>
</gene>
<evidence type="ECO:0000256" key="3">
    <source>
        <dbReference type="ARBA" id="ARBA00005464"/>
    </source>
</evidence>
<comment type="function">
    <text evidence="9">Involved in protein export. Acts as a chaperone by maintaining the newly synthesized protein in an open conformation. Functions as a peptidyl-prolyl cis-trans isomerase.</text>
</comment>
<feature type="signal peptide" evidence="12">
    <location>
        <begin position="1"/>
        <end position="19"/>
    </location>
</feature>
<feature type="chain" id="PRO_5038932143" description="peptidylprolyl isomerase" evidence="12">
    <location>
        <begin position="20"/>
        <end position="387"/>
    </location>
</feature>
<dbReference type="InterPro" id="IPR027304">
    <property type="entry name" value="Trigger_fact/SurA_dom_sf"/>
</dbReference>
<proteinExistence type="inferred from homology"/>
<reference evidence="14" key="2">
    <citation type="submission" date="2021-04" db="EMBL/GenBank/DDBJ databases">
        <authorList>
            <person name="Gilroy R."/>
        </authorList>
    </citation>
    <scope>NUCLEOTIDE SEQUENCE</scope>
    <source>
        <strain evidence="14">ChiW19-6364</strain>
    </source>
</reference>
<dbReference type="PROSITE" id="PS51257">
    <property type="entry name" value="PROKAR_LIPOPROTEIN"/>
    <property type="match status" value="1"/>
</dbReference>
<dbReference type="SUPFAM" id="SSF54534">
    <property type="entry name" value="FKBP-like"/>
    <property type="match status" value="1"/>
</dbReference>
<sequence length="387" mass="42721">MRKKIVTLLLAAAVLCFTAGCSDKEESEDNENTAQEAEEESVVNDEGLVVAVDVDNLEDYVTLGQYQNLTVEEAPESEVTEEDVDSYIERQLVYNYAPVEVTEDRAVQENDTVNIDYAGYLNGEAFDGGTAQDQDLLIGSDSYIDGFEDGLIGHKKGETVSLNLTFPEDYSNADLAGQAVVFEVTINSISQPPELTDTWVAANTDYDTVEDYRQAQKESLEQESDNEYESQVKSDLFQKVTENSEIKDYPEDALNNLKSDIETQMDSMYTSTYGMSLEEALEAQGISQEEADQSIDQTAKSYLSQYMITQAILDAEGIQLTEADYEKALEKFAKLSGFSDGESMKSMYSDMNVLKGNVLWNVACDTIMSTATITETQAASTDEGAAQ</sequence>
<evidence type="ECO:0000259" key="13">
    <source>
        <dbReference type="PROSITE" id="PS50059"/>
    </source>
</evidence>
<evidence type="ECO:0000256" key="12">
    <source>
        <dbReference type="SAM" id="SignalP"/>
    </source>
</evidence>
<dbReference type="GO" id="GO:0006457">
    <property type="term" value="P:protein folding"/>
    <property type="evidence" value="ECO:0007669"/>
    <property type="project" value="InterPro"/>
</dbReference>
<dbReference type="InterPro" id="IPR005215">
    <property type="entry name" value="Trig_fac"/>
</dbReference>
<dbReference type="InterPro" id="IPR001179">
    <property type="entry name" value="PPIase_FKBP_dom"/>
</dbReference>
<keyword evidence="4" id="KW-0132">Cell division</keyword>
<evidence type="ECO:0000256" key="8">
    <source>
        <dbReference type="ARBA" id="ARBA00023306"/>
    </source>
</evidence>
<dbReference type="Pfam" id="PF00254">
    <property type="entry name" value="FKBP_C"/>
    <property type="match status" value="1"/>
</dbReference>
<accession>A0A9D2R8X8</accession>
<dbReference type="InterPro" id="IPR037041">
    <property type="entry name" value="Trigger_fac_C_sf"/>
</dbReference>
<evidence type="ECO:0000256" key="5">
    <source>
        <dbReference type="ARBA" id="ARBA00023110"/>
    </source>
</evidence>
<comment type="catalytic activity">
    <reaction evidence="1 10">
        <text>[protein]-peptidylproline (omega=180) = [protein]-peptidylproline (omega=0)</text>
        <dbReference type="Rhea" id="RHEA:16237"/>
        <dbReference type="Rhea" id="RHEA-COMP:10747"/>
        <dbReference type="Rhea" id="RHEA-COMP:10748"/>
        <dbReference type="ChEBI" id="CHEBI:83833"/>
        <dbReference type="ChEBI" id="CHEBI:83834"/>
        <dbReference type="EC" id="5.2.1.8"/>
    </reaction>
</comment>
<evidence type="ECO:0000256" key="4">
    <source>
        <dbReference type="ARBA" id="ARBA00022618"/>
    </source>
</evidence>
<comment type="subcellular location">
    <subcellularLocation>
        <location evidence="2">Cytoplasm</location>
    </subcellularLocation>
</comment>
<keyword evidence="7 10" id="KW-0413">Isomerase</keyword>
<dbReference type="Proteomes" id="UP000823850">
    <property type="component" value="Unassembled WGS sequence"/>
</dbReference>
<dbReference type="PROSITE" id="PS50059">
    <property type="entry name" value="FKBP_PPIASE"/>
    <property type="match status" value="1"/>
</dbReference>
<dbReference type="GO" id="GO:0015031">
    <property type="term" value="P:protein transport"/>
    <property type="evidence" value="ECO:0007669"/>
    <property type="project" value="InterPro"/>
</dbReference>
<dbReference type="InterPro" id="IPR008880">
    <property type="entry name" value="Trigger_fac_C"/>
</dbReference>
<keyword evidence="8" id="KW-0131">Cell cycle</keyword>
<organism evidence="14 15">
    <name type="scientific">Candidatus Blautia stercoripullorum</name>
    <dbReference type="NCBI Taxonomy" id="2838502"/>
    <lineage>
        <taxon>Bacteria</taxon>
        <taxon>Bacillati</taxon>
        <taxon>Bacillota</taxon>
        <taxon>Clostridia</taxon>
        <taxon>Lachnospirales</taxon>
        <taxon>Lachnospiraceae</taxon>
        <taxon>Blautia</taxon>
    </lineage>
</organism>
<comment type="similarity">
    <text evidence="3">Belongs to the FKBP-type PPIase family. Tig subfamily.</text>
</comment>
<feature type="region of interest" description="Disordered" evidence="11">
    <location>
        <begin position="23"/>
        <end position="42"/>
    </location>
</feature>
<dbReference type="FunFam" id="3.10.50.40:FF:000001">
    <property type="entry name" value="Trigger factor"/>
    <property type="match status" value="1"/>
</dbReference>
<evidence type="ECO:0000256" key="6">
    <source>
        <dbReference type="ARBA" id="ARBA00023186"/>
    </source>
</evidence>
<evidence type="ECO:0000256" key="11">
    <source>
        <dbReference type="SAM" id="MobiDB-lite"/>
    </source>
</evidence>
<keyword evidence="5 10" id="KW-0697">Rotamase</keyword>
<dbReference type="GO" id="GO:0003755">
    <property type="term" value="F:peptidyl-prolyl cis-trans isomerase activity"/>
    <property type="evidence" value="ECO:0007669"/>
    <property type="project" value="UniProtKB-KW"/>
</dbReference>
<keyword evidence="6" id="KW-0143">Chaperone</keyword>
<protein>
    <recommendedName>
        <fullName evidence="10">peptidylprolyl isomerase</fullName>
        <ecNumber evidence="10">5.2.1.8</ecNumber>
    </recommendedName>
</protein>
<dbReference type="SUPFAM" id="SSF109998">
    <property type="entry name" value="Triger factor/SurA peptide-binding domain-like"/>
    <property type="match status" value="1"/>
</dbReference>
<evidence type="ECO:0000256" key="7">
    <source>
        <dbReference type="ARBA" id="ARBA00023235"/>
    </source>
</evidence>
<dbReference type="PIRSF" id="PIRSF003095">
    <property type="entry name" value="Trigger_factor"/>
    <property type="match status" value="1"/>
</dbReference>
<feature type="compositionally biased region" description="Acidic residues" evidence="11">
    <location>
        <begin position="25"/>
        <end position="42"/>
    </location>
</feature>
<dbReference type="InterPro" id="IPR046357">
    <property type="entry name" value="PPIase_dom_sf"/>
</dbReference>
<dbReference type="GO" id="GO:0051301">
    <property type="term" value="P:cell division"/>
    <property type="evidence" value="ECO:0007669"/>
    <property type="project" value="UniProtKB-KW"/>
</dbReference>
<keyword evidence="12" id="KW-0732">Signal</keyword>
<dbReference type="GO" id="GO:0005737">
    <property type="term" value="C:cytoplasm"/>
    <property type="evidence" value="ECO:0007669"/>
    <property type="project" value="UniProtKB-SubCell"/>
</dbReference>
<dbReference type="Gene3D" id="3.10.50.40">
    <property type="match status" value="1"/>
</dbReference>
<reference evidence="14" key="1">
    <citation type="journal article" date="2021" name="PeerJ">
        <title>Extensive microbial diversity within the chicken gut microbiome revealed by metagenomics and culture.</title>
        <authorList>
            <person name="Gilroy R."/>
            <person name="Ravi A."/>
            <person name="Getino M."/>
            <person name="Pursley I."/>
            <person name="Horton D.L."/>
            <person name="Alikhan N.F."/>
            <person name="Baker D."/>
            <person name="Gharbi K."/>
            <person name="Hall N."/>
            <person name="Watson M."/>
            <person name="Adriaenssens E.M."/>
            <person name="Foster-Nyarko E."/>
            <person name="Jarju S."/>
            <person name="Secka A."/>
            <person name="Antonio M."/>
            <person name="Oren A."/>
            <person name="Chaudhuri R.R."/>
            <person name="La Ragione R."/>
            <person name="Hildebrand F."/>
            <person name="Pallen M.J."/>
        </authorList>
    </citation>
    <scope>NUCLEOTIDE SEQUENCE</scope>
    <source>
        <strain evidence="14">ChiW19-6364</strain>
    </source>
</reference>
<evidence type="ECO:0000256" key="10">
    <source>
        <dbReference type="PROSITE-ProRule" id="PRU00277"/>
    </source>
</evidence>
<dbReference type="Gene3D" id="1.10.3120.10">
    <property type="entry name" value="Trigger factor, C-terminal domain"/>
    <property type="match status" value="1"/>
</dbReference>